<feature type="compositionally biased region" description="Basic and acidic residues" evidence="1">
    <location>
        <begin position="44"/>
        <end position="56"/>
    </location>
</feature>
<feature type="region of interest" description="Disordered" evidence="1">
    <location>
        <begin position="1"/>
        <end position="62"/>
    </location>
</feature>
<gene>
    <name evidence="2" type="ORF">SAMN06269185_3348</name>
</gene>
<dbReference type="AlphaFoldDB" id="A0A285PE05"/>
<feature type="compositionally biased region" description="Basic and acidic residues" evidence="1">
    <location>
        <begin position="21"/>
        <end position="30"/>
    </location>
</feature>
<name>A0A285PE05_NATPI</name>
<keyword evidence="3" id="KW-1185">Reference proteome</keyword>
<reference evidence="3" key="1">
    <citation type="submission" date="2017-09" db="EMBL/GenBank/DDBJ databases">
        <authorList>
            <person name="Varghese N."/>
            <person name="Submissions S."/>
        </authorList>
    </citation>
    <scope>NUCLEOTIDE SEQUENCE [LARGE SCALE GENOMIC DNA]</scope>
    <source>
        <strain evidence="3">DSM 27208</strain>
    </source>
</reference>
<proteinExistence type="predicted"/>
<evidence type="ECO:0000256" key="1">
    <source>
        <dbReference type="SAM" id="MobiDB-lite"/>
    </source>
</evidence>
<sequence>MIGTIPPIETDAQPVVLQQDDQNRNRESTSRVRQQRLGQFEAQSHPKPECGYKEAHSGGVVA</sequence>
<dbReference type="Proteomes" id="UP000219453">
    <property type="component" value="Unassembled WGS sequence"/>
</dbReference>
<accession>A0A285PE05</accession>
<evidence type="ECO:0000313" key="3">
    <source>
        <dbReference type="Proteomes" id="UP000219453"/>
    </source>
</evidence>
<protein>
    <submittedName>
        <fullName evidence="2">Uncharacterized protein</fullName>
    </submittedName>
</protein>
<evidence type="ECO:0000313" key="2">
    <source>
        <dbReference type="EMBL" id="SNZ18366.1"/>
    </source>
</evidence>
<organism evidence="2 3">
    <name type="scientific">Natronoarchaeum philippinense</name>
    <dbReference type="NCBI Taxonomy" id="558529"/>
    <lineage>
        <taxon>Archaea</taxon>
        <taxon>Methanobacteriati</taxon>
        <taxon>Methanobacteriota</taxon>
        <taxon>Stenosarchaea group</taxon>
        <taxon>Halobacteria</taxon>
        <taxon>Halobacteriales</taxon>
        <taxon>Natronoarchaeaceae</taxon>
    </lineage>
</organism>
<dbReference type="EMBL" id="OBEJ01000010">
    <property type="protein sequence ID" value="SNZ18366.1"/>
    <property type="molecule type" value="Genomic_DNA"/>
</dbReference>